<proteinExistence type="predicted"/>
<reference evidence="1" key="1">
    <citation type="submission" date="2022-04" db="EMBL/GenBank/DDBJ databases">
        <title>Carnegiea gigantea Genome sequencing and assembly v2.</title>
        <authorList>
            <person name="Copetti D."/>
            <person name="Sanderson M.J."/>
            <person name="Burquez A."/>
            <person name="Wojciechowski M.F."/>
        </authorList>
    </citation>
    <scope>NUCLEOTIDE SEQUENCE</scope>
    <source>
        <strain evidence="1">SGP5-SGP5p</strain>
        <tissue evidence="1">Aerial part</tissue>
    </source>
</reference>
<dbReference type="OrthoDB" id="1104170at2759"/>
<dbReference type="EMBL" id="JAKOGI010000350">
    <property type="protein sequence ID" value="KAJ8436302.1"/>
    <property type="molecule type" value="Genomic_DNA"/>
</dbReference>
<keyword evidence="2" id="KW-1185">Reference proteome</keyword>
<dbReference type="Proteomes" id="UP001153076">
    <property type="component" value="Unassembled WGS sequence"/>
</dbReference>
<sequence>MKFSTILRRNEDRLDPKNVLDTFCENFGECELFDICYSGYEFEWKNWSEDGEIIEERLDQFSKIIHLTENTSNHLTLLFKLHEFKNSRENKRFMFENMWVQEEIELQTGGEGTMGNRAVGQPMEQFNLQDGNIFEGIVKWKLDIFGERIKELARQFGGEKDIHKRHILLRKISKRKRGSLVGPIGEDGSVLEPKCVKQQILLLTWNMRMERGLKVRMS</sequence>
<accession>A0A9Q1QBS1</accession>
<evidence type="ECO:0000313" key="2">
    <source>
        <dbReference type="Proteomes" id="UP001153076"/>
    </source>
</evidence>
<organism evidence="1 2">
    <name type="scientific">Carnegiea gigantea</name>
    <dbReference type="NCBI Taxonomy" id="171969"/>
    <lineage>
        <taxon>Eukaryota</taxon>
        <taxon>Viridiplantae</taxon>
        <taxon>Streptophyta</taxon>
        <taxon>Embryophyta</taxon>
        <taxon>Tracheophyta</taxon>
        <taxon>Spermatophyta</taxon>
        <taxon>Magnoliopsida</taxon>
        <taxon>eudicotyledons</taxon>
        <taxon>Gunneridae</taxon>
        <taxon>Pentapetalae</taxon>
        <taxon>Caryophyllales</taxon>
        <taxon>Cactineae</taxon>
        <taxon>Cactaceae</taxon>
        <taxon>Cactoideae</taxon>
        <taxon>Echinocereeae</taxon>
        <taxon>Carnegiea</taxon>
    </lineage>
</organism>
<dbReference type="AlphaFoldDB" id="A0A9Q1QBS1"/>
<evidence type="ECO:0000313" key="1">
    <source>
        <dbReference type="EMBL" id="KAJ8436302.1"/>
    </source>
</evidence>
<comment type="caution">
    <text evidence="1">The sequence shown here is derived from an EMBL/GenBank/DDBJ whole genome shotgun (WGS) entry which is preliminary data.</text>
</comment>
<protein>
    <submittedName>
        <fullName evidence="1">Uncharacterized protein</fullName>
    </submittedName>
</protein>
<name>A0A9Q1QBS1_9CARY</name>
<gene>
    <name evidence="1" type="ORF">Cgig2_005226</name>
</gene>